<accession>A0A9D4LQR9</accession>
<dbReference type="InterPro" id="IPR036291">
    <property type="entry name" value="NAD(P)-bd_dom_sf"/>
</dbReference>
<keyword evidence="3" id="KW-0472">Membrane</keyword>
<gene>
    <name evidence="4" type="ORF">DPMN_025036</name>
</gene>
<dbReference type="SUPFAM" id="SSF51735">
    <property type="entry name" value="NAD(P)-binding Rossmann-fold domains"/>
    <property type="match status" value="1"/>
</dbReference>
<evidence type="ECO:0000256" key="3">
    <source>
        <dbReference type="SAM" id="Phobius"/>
    </source>
</evidence>
<dbReference type="Proteomes" id="UP000828390">
    <property type="component" value="Unassembled WGS sequence"/>
</dbReference>
<dbReference type="GO" id="GO:0008202">
    <property type="term" value="P:steroid metabolic process"/>
    <property type="evidence" value="ECO:0007669"/>
    <property type="project" value="TreeGrafter"/>
</dbReference>
<feature type="transmembrane region" description="Helical" evidence="3">
    <location>
        <begin position="6"/>
        <end position="24"/>
    </location>
</feature>
<evidence type="ECO:0000256" key="1">
    <source>
        <dbReference type="ARBA" id="ARBA00023002"/>
    </source>
</evidence>
<keyword evidence="3" id="KW-0812">Transmembrane</keyword>
<reference evidence="4" key="1">
    <citation type="journal article" date="2019" name="bioRxiv">
        <title>The Genome of the Zebra Mussel, Dreissena polymorpha: A Resource for Invasive Species Research.</title>
        <authorList>
            <person name="McCartney M.A."/>
            <person name="Auch B."/>
            <person name="Kono T."/>
            <person name="Mallez S."/>
            <person name="Zhang Y."/>
            <person name="Obille A."/>
            <person name="Becker A."/>
            <person name="Abrahante J.E."/>
            <person name="Garbe J."/>
            <person name="Badalamenti J.P."/>
            <person name="Herman A."/>
            <person name="Mangelson H."/>
            <person name="Liachko I."/>
            <person name="Sullivan S."/>
            <person name="Sone E.D."/>
            <person name="Koren S."/>
            <person name="Silverstein K.A.T."/>
            <person name="Beckman K.B."/>
            <person name="Gohl D.M."/>
        </authorList>
    </citation>
    <scope>NUCLEOTIDE SEQUENCE</scope>
    <source>
        <strain evidence="4">Duluth1</strain>
        <tissue evidence="4">Whole animal</tissue>
    </source>
</reference>
<evidence type="ECO:0000313" key="4">
    <source>
        <dbReference type="EMBL" id="KAH3862077.1"/>
    </source>
</evidence>
<dbReference type="InterPro" id="IPR020904">
    <property type="entry name" value="Sc_DH/Rdtase_CS"/>
</dbReference>
<name>A0A9D4LQR9_DREPO</name>
<dbReference type="Gene3D" id="3.40.50.720">
    <property type="entry name" value="NAD(P)-binding Rossmann-like Domain"/>
    <property type="match status" value="1"/>
</dbReference>
<protein>
    <submittedName>
        <fullName evidence="4">Uncharacterized protein</fullName>
    </submittedName>
</protein>
<dbReference type="PANTHER" id="PTHR43313">
    <property type="entry name" value="SHORT-CHAIN DEHYDROGENASE/REDUCTASE FAMILY 9C"/>
    <property type="match status" value="1"/>
</dbReference>
<dbReference type="InterPro" id="IPR002347">
    <property type="entry name" value="SDR_fam"/>
</dbReference>
<evidence type="ECO:0000313" key="5">
    <source>
        <dbReference type="Proteomes" id="UP000828390"/>
    </source>
</evidence>
<dbReference type="PANTHER" id="PTHR43313:SF36">
    <property type="entry name" value="D-BETA-HYDROXYBUTYRATE DEHYDROGENASE, MITOCHONDRIAL"/>
    <property type="match status" value="1"/>
</dbReference>
<dbReference type="AlphaFoldDB" id="A0A9D4LQR9"/>
<proteinExistence type="inferred from homology"/>
<dbReference type="GO" id="GO:0016491">
    <property type="term" value="F:oxidoreductase activity"/>
    <property type="evidence" value="ECO:0007669"/>
    <property type="project" value="UniProtKB-KW"/>
</dbReference>
<dbReference type="OrthoDB" id="2102561at2759"/>
<sequence>MIVLYSSLLSILLLAVVFFVNRYVRRRTVYPADKSVFITGCDRGFGETLATKLAFTGYRVFAGCLDVTSDGGSRLTKISNVTVVQCDVTADASVDAVKRLLNYRLQDQGLWALVNNAGVAVFAETEWCSMSAYEKVLGVNLMGTIRVTKACLPLVRSAKGRVVNISSLAGRFALPGFTAYSASKFGIIGFSDSLRREMKKFDVKVICIEPKLYRTAIADGDFHVKTNHQMWAETDDITKVDYGDTYFRAFLETMLRNLRYSSRKTYEVMDDLLHAVTSVYPYTRYVPSLKVQLITDAFLLNCNFIQDRGIMSSTGVRCVPFSMRKKKTA</sequence>
<dbReference type="PRINTS" id="PR00081">
    <property type="entry name" value="GDHRDH"/>
</dbReference>
<comment type="caution">
    <text evidence="4">The sequence shown here is derived from an EMBL/GenBank/DDBJ whole genome shotgun (WGS) entry which is preliminary data.</text>
</comment>
<evidence type="ECO:0000256" key="2">
    <source>
        <dbReference type="RuleBase" id="RU000363"/>
    </source>
</evidence>
<organism evidence="4 5">
    <name type="scientific">Dreissena polymorpha</name>
    <name type="common">Zebra mussel</name>
    <name type="synonym">Mytilus polymorpha</name>
    <dbReference type="NCBI Taxonomy" id="45954"/>
    <lineage>
        <taxon>Eukaryota</taxon>
        <taxon>Metazoa</taxon>
        <taxon>Spiralia</taxon>
        <taxon>Lophotrochozoa</taxon>
        <taxon>Mollusca</taxon>
        <taxon>Bivalvia</taxon>
        <taxon>Autobranchia</taxon>
        <taxon>Heteroconchia</taxon>
        <taxon>Euheterodonta</taxon>
        <taxon>Imparidentia</taxon>
        <taxon>Neoheterodontei</taxon>
        <taxon>Myida</taxon>
        <taxon>Dreissenoidea</taxon>
        <taxon>Dreissenidae</taxon>
        <taxon>Dreissena</taxon>
    </lineage>
</organism>
<dbReference type="PROSITE" id="PS00061">
    <property type="entry name" value="ADH_SHORT"/>
    <property type="match status" value="1"/>
</dbReference>
<keyword evidence="5" id="KW-1185">Reference proteome</keyword>
<dbReference type="EMBL" id="JAIWYP010000002">
    <property type="protein sequence ID" value="KAH3862077.1"/>
    <property type="molecule type" value="Genomic_DNA"/>
</dbReference>
<keyword evidence="3" id="KW-1133">Transmembrane helix</keyword>
<dbReference type="Pfam" id="PF00106">
    <property type="entry name" value="adh_short"/>
    <property type="match status" value="1"/>
</dbReference>
<comment type="similarity">
    <text evidence="2">Belongs to the short-chain dehydrogenases/reductases (SDR) family.</text>
</comment>
<dbReference type="PRINTS" id="PR00080">
    <property type="entry name" value="SDRFAMILY"/>
</dbReference>
<reference evidence="4" key="2">
    <citation type="submission" date="2020-11" db="EMBL/GenBank/DDBJ databases">
        <authorList>
            <person name="McCartney M.A."/>
            <person name="Auch B."/>
            <person name="Kono T."/>
            <person name="Mallez S."/>
            <person name="Becker A."/>
            <person name="Gohl D.M."/>
            <person name="Silverstein K.A.T."/>
            <person name="Koren S."/>
            <person name="Bechman K.B."/>
            <person name="Herman A."/>
            <person name="Abrahante J.E."/>
            <person name="Garbe J."/>
        </authorList>
    </citation>
    <scope>NUCLEOTIDE SEQUENCE</scope>
    <source>
        <strain evidence="4">Duluth1</strain>
        <tissue evidence="4">Whole animal</tissue>
    </source>
</reference>
<keyword evidence="1" id="KW-0560">Oxidoreductase</keyword>